<reference evidence="2 3" key="1">
    <citation type="submission" date="2017-07" db="EMBL/GenBank/DDBJ databases">
        <title>Genome sequence of the Sordaria macrospora wild type strain R19027.</title>
        <authorList>
            <person name="Nowrousian M."/>
            <person name="Teichert I."/>
            <person name="Kueck U."/>
        </authorList>
    </citation>
    <scope>NUCLEOTIDE SEQUENCE [LARGE SCALE GENOMIC DNA]</scope>
    <source>
        <strain evidence="2 3">R19027</strain>
        <tissue evidence="2">Mycelium</tissue>
    </source>
</reference>
<evidence type="ECO:0000313" key="3">
    <source>
        <dbReference type="Proteomes" id="UP000433876"/>
    </source>
</evidence>
<feature type="transmembrane region" description="Helical" evidence="1">
    <location>
        <begin position="52"/>
        <end position="75"/>
    </location>
</feature>
<name>A0A8S8ZI97_SORMA</name>
<organism evidence="2 3">
    <name type="scientific">Sordaria macrospora</name>
    <dbReference type="NCBI Taxonomy" id="5147"/>
    <lineage>
        <taxon>Eukaryota</taxon>
        <taxon>Fungi</taxon>
        <taxon>Dikarya</taxon>
        <taxon>Ascomycota</taxon>
        <taxon>Pezizomycotina</taxon>
        <taxon>Sordariomycetes</taxon>
        <taxon>Sordariomycetidae</taxon>
        <taxon>Sordariales</taxon>
        <taxon>Sordariaceae</taxon>
        <taxon>Sordaria</taxon>
    </lineage>
</organism>
<evidence type="ECO:0000313" key="2">
    <source>
        <dbReference type="EMBL" id="KAA8630377.1"/>
    </source>
</evidence>
<dbReference type="PANTHER" id="PTHR42083">
    <property type="entry name" value="MARVEL DOMAIN-CONTAINING PROTEIN"/>
    <property type="match status" value="1"/>
</dbReference>
<keyword evidence="1" id="KW-0472">Membrane</keyword>
<dbReference type="OMA" id="CIRFLQF"/>
<dbReference type="Proteomes" id="UP000433876">
    <property type="component" value="Unassembled WGS sequence"/>
</dbReference>
<keyword evidence="1" id="KW-0812">Transmembrane</keyword>
<evidence type="ECO:0008006" key="4">
    <source>
        <dbReference type="Google" id="ProtNLM"/>
    </source>
</evidence>
<protein>
    <recommendedName>
        <fullName evidence="4">MARVEL domain-containing protein</fullName>
    </recommendedName>
</protein>
<gene>
    <name evidence="2" type="ORF">SMACR_06825</name>
</gene>
<dbReference type="EMBL" id="NMPR01000106">
    <property type="protein sequence ID" value="KAA8630377.1"/>
    <property type="molecule type" value="Genomic_DNA"/>
</dbReference>
<evidence type="ECO:0000256" key="1">
    <source>
        <dbReference type="SAM" id="Phobius"/>
    </source>
</evidence>
<dbReference type="PANTHER" id="PTHR42083:SF1">
    <property type="entry name" value="MARVEL DOMAIN-CONTAINING PROTEIN"/>
    <property type="match status" value="1"/>
</dbReference>
<comment type="caution">
    <text evidence="2">The sequence shown here is derived from an EMBL/GenBank/DDBJ whole genome shotgun (WGS) entry which is preliminary data.</text>
</comment>
<feature type="transmembrane region" description="Helical" evidence="1">
    <location>
        <begin position="81"/>
        <end position="103"/>
    </location>
</feature>
<feature type="transmembrane region" description="Helical" evidence="1">
    <location>
        <begin position="124"/>
        <end position="142"/>
    </location>
</feature>
<keyword evidence="1" id="KW-1133">Transmembrane helix</keyword>
<dbReference type="AlphaFoldDB" id="A0A8S8ZI97"/>
<proteinExistence type="predicted"/>
<sequence>MAFGAGLTSSKSYLYFSTLHFLAFVFAVTVCGLYGVELDRARKADKYADSKWVFAVVVGGLSALSSILFCIPFILRFAFKWVWDFVLFILWTAVFGVFANMYIHEHPEGNNDIRRMKHAVWVDLVNMLLWLVIAVSALAYWFKHRHTRSQFTSRAIV</sequence>
<feature type="transmembrane region" description="Helical" evidence="1">
    <location>
        <begin position="12"/>
        <end position="36"/>
    </location>
</feature>
<dbReference type="VEuPathDB" id="FungiDB:SMAC_06825"/>
<accession>A0A8S8ZI97</accession>